<dbReference type="EMBL" id="JAPEUY010000022">
    <property type="protein sequence ID" value="KAJ4361950.1"/>
    <property type="molecule type" value="Genomic_DNA"/>
</dbReference>
<sequence length="457" mass="51878">MLSPNDIAPKSKAASIWSFDSGYGSNTFEDDEAFQVNTWFTNARARRMKNSADLLYSPSDDEGHYESGFSSIGSTPMCNNGLPFGYSTQCDRRCSDTSNAGANISDQTAATIARRGKKKNYGQMNTSTPIDNRASSIPPTPVTASTVNEEKEQKTWQCTFCRQHIAPKSWRRHEETQHRPKRKWTCLLTGPRLTVPSRSNTSTLCAFCKAKDPSEEHFLRSHRIAECMKKSEDERTFLRPDHLRQHVKNFHKATLWDIVRDSWRRDGPGKDEAENWTCGFCNQELKTWDIRETHIAGHFKNGLTMADWGEYINPMPTVETTKRRRSSSEEFSSMFTKLARTFTGRSSHQLEQPSPSTYQFANAWQPLPTATRPMLPNTPLLPDMVFDSFMAEVSGNCFDTANPTTAGLEQVDPNPNNRYDSVFPDDSTMELDFDMLADAFLNGSTMEFQGPWDQRQA</sequence>
<gene>
    <name evidence="2" type="ORF">N0V83_010891</name>
</gene>
<proteinExistence type="predicted"/>
<evidence type="ECO:0000313" key="3">
    <source>
        <dbReference type="Proteomes" id="UP001140560"/>
    </source>
</evidence>
<evidence type="ECO:0000256" key="1">
    <source>
        <dbReference type="SAM" id="MobiDB-lite"/>
    </source>
</evidence>
<feature type="region of interest" description="Disordered" evidence="1">
    <location>
        <begin position="113"/>
        <end position="143"/>
    </location>
</feature>
<organism evidence="2 3">
    <name type="scientific">Neocucurbitaria cava</name>
    <dbReference type="NCBI Taxonomy" id="798079"/>
    <lineage>
        <taxon>Eukaryota</taxon>
        <taxon>Fungi</taxon>
        <taxon>Dikarya</taxon>
        <taxon>Ascomycota</taxon>
        <taxon>Pezizomycotina</taxon>
        <taxon>Dothideomycetes</taxon>
        <taxon>Pleosporomycetidae</taxon>
        <taxon>Pleosporales</taxon>
        <taxon>Pleosporineae</taxon>
        <taxon>Cucurbitariaceae</taxon>
        <taxon>Neocucurbitaria</taxon>
    </lineage>
</organism>
<dbReference type="AlphaFoldDB" id="A0A9W9CH72"/>
<keyword evidence="3" id="KW-1185">Reference proteome</keyword>
<evidence type="ECO:0000313" key="2">
    <source>
        <dbReference type="EMBL" id="KAJ4361950.1"/>
    </source>
</evidence>
<accession>A0A9W9CH72</accession>
<dbReference type="Proteomes" id="UP001140560">
    <property type="component" value="Unassembled WGS sequence"/>
</dbReference>
<reference evidence="2" key="1">
    <citation type="submission" date="2022-10" db="EMBL/GenBank/DDBJ databases">
        <title>Tapping the CABI collections for fungal endophytes: first genome assemblies for Collariella, Neodidymelliopsis, Ascochyta clinopodiicola, Didymella pomorum, Didymosphaeria variabile, Neocosmospora piperis and Neocucurbitaria cava.</title>
        <authorList>
            <person name="Hill R."/>
        </authorList>
    </citation>
    <scope>NUCLEOTIDE SEQUENCE</scope>
    <source>
        <strain evidence="2">IMI 356814</strain>
    </source>
</reference>
<comment type="caution">
    <text evidence="2">The sequence shown here is derived from an EMBL/GenBank/DDBJ whole genome shotgun (WGS) entry which is preliminary data.</text>
</comment>
<dbReference type="OrthoDB" id="10056939at2759"/>
<name>A0A9W9CH72_9PLEO</name>
<feature type="compositionally biased region" description="Polar residues" evidence="1">
    <location>
        <begin position="122"/>
        <end position="143"/>
    </location>
</feature>
<protein>
    <recommendedName>
        <fullName evidence="4">C2H2-type domain-containing protein</fullName>
    </recommendedName>
</protein>
<evidence type="ECO:0008006" key="4">
    <source>
        <dbReference type="Google" id="ProtNLM"/>
    </source>
</evidence>